<dbReference type="SUPFAM" id="SSF53474">
    <property type="entry name" value="alpha/beta-Hydrolases"/>
    <property type="match status" value="1"/>
</dbReference>
<keyword evidence="1" id="KW-0472">Membrane</keyword>
<accession>A0A418APN5</accession>
<dbReference type="VEuPathDB" id="FungiDB:H310_04247"/>
<keyword evidence="1" id="KW-1133">Transmembrane helix</keyword>
<dbReference type="EMBL" id="QUSY01000907">
    <property type="protein sequence ID" value="RHY26802.1"/>
    <property type="molecule type" value="Genomic_DNA"/>
</dbReference>
<comment type="caution">
    <text evidence="2">The sequence shown here is derived from an EMBL/GenBank/DDBJ whole genome shotgun (WGS) entry which is preliminary data.</text>
</comment>
<protein>
    <submittedName>
        <fullName evidence="2">Uncharacterized protein</fullName>
    </submittedName>
</protein>
<keyword evidence="3" id="KW-1185">Reference proteome</keyword>
<sequence length="1255" mass="140731">MRSSWVYATIVLLGDAGNLIVGLTAPKLALRTLACALRMSTTNFRYGPHARNVLDLYGTSMSPSDHLKPVVIFIHGGAWALSSKFHYGAVGETLERHGIVTVVPSYRTFPHGDVGEMMHDLEAIVRLPRMNMSMDRLAHAANDIDVVHHIQAFVGLSGPYDITDHYAFEQNREIVPFVRAHSISPLYPSFHGPRHFSTFSPTALVVKDAHLDARLLPPFHLFHGVVPLTASEKFAAHLGVRHVGTIAMTHALLVLVVISAVAAGPAKALMKPKIRSLSPDERMGPKVVLEVEDRNDDEHPEFEPYQVDLFPASQHVPLNVTQRQLRPPPPHVPEQYDVFVGLSSFRDGVRCGYTLFTGFLRAAHPSRVFFGVVDQVATDDVRCVDAYCDLARARWPGEDGCKYRHQIRVDQRRAIDSRGPTLARHFQQQLIQHEEFCLQLDAHSVFTWHWDVFLVADWAAANNEMAILSTYIYDPDCAIITKNGQNTRPLTLVTVAPKDLPHLCQTMRSEGDSMVRIVAADFLVEPLQPQLAALWGAGFSFGKCHAEKRAPVDPHTLWLFDGEEFYRAASLWTHGYDMYSPTKTGTVVYHNYTAVPKRFEHVEVNEAAKRAETLAGLNRLRKRMGVPYEGPVHDEDWEKYAWGTARTFEEYVAFSGVDPAKLRDRQSCFQLHWVPFSNPAEVQAVVPGWTMFPAIHVPSSPTAPNVASLSPVLTSRNSIQAATWQPYTRMRIGIRSAAIVAALWCAASAEADAAAGMSAAQTLPPFGVKHTLTYQNYGDDPYSKENKLPNTDVTLYPETQNIPLDPTLSHLRPPPPRIPGTFEMFVGLSVFRDGVRCGYTVFTGFKRAKNPDRLHFGIVDQVNPGDLKCIDEYCKLAKVEWPNEECKYRSQVRVDERVANDSRGPTLARHYQQKLVGDQEFCLQLDAHSVFTNDWDVGIVKDWTTLNNEMGVLTTYLHGLNNFVGDDGTNKRKSSPDHLPHICQTMRGGNGLVRSIGADLILQPKHPQMAALWGAGLSFSKCHAEKRVLIDNHNHWVFDGEEFLRASHLWTHGYDMYSPSKVGSVVYHNYTSVPARFEHIQFDANLRKREEEMGINRFKFVVGWPFQGLMDSYELDKYPWGTARTLHQYLDFAGITFEPGQKDKGSCKQLHWVPYSDASSVEALLPGYTMMPPPTTVTPTTTTRVVLPVATTSAHPLVLANNQHLRQHSRKPHHVSVLAVGVVVTVVLGVVVYTNDGLWRRARRLFRAKKTEAEL</sequence>
<proteinExistence type="predicted"/>
<feature type="transmembrane region" description="Helical" evidence="1">
    <location>
        <begin position="243"/>
        <end position="266"/>
    </location>
</feature>
<dbReference type="InterPro" id="IPR021067">
    <property type="entry name" value="Glycosyltransferase"/>
</dbReference>
<dbReference type="InterPro" id="IPR029058">
    <property type="entry name" value="AB_hydrolase_fold"/>
</dbReference>
<dbReference type="PANTHER" id="PTHR34496">
    <property type="entry name" value="GLCNAC TRANSFERASE-RELATED"/>
    <property type="match status" value="1"/>
</dbReference>
<keyword evidence="1" id="KW-0812">Transmembrane</keyword>
<organism evidence="2 3">
    <name type="scientific">Aphanomyces invadans</name>
    <dbReference type="NCBI Taxonomy" id="157072"/>
    <lineage>
        <taxon>Eukaryota</taxon>
        <taxon>Sar</taxon>
        <taxon>Stramenopiles</taxon>
        <taxon>Oomycota</taxon>
        <taxon>Saprolegniomycetes</taxon>
        <taxon>Saprolegniales</taxon>
        <taxon>Verrucalvaceae</taxon>
        <taxon>Aphanomyces</taxon>
    </lineage>
</organism>
<dbReference type="Pfam" id="PF11397">
    <property type="entry name" value="GlcNAc"/>
    <property type="match status" value="2"/>
</dbReference>
<evidence type="ECO:0000256" key="1">
    <source>
        <dbReference type="SAM" id="Phobius"/>
    </source>
</evidence>
<evidence type="ECO:0000313" key="3">
    <source>
        <dbReference type="Proteomes" id="UP000285060"/>
    </source>
</evidence>
<dbReference type="Proteomes" id="UP000285060">
    <property type="component" value="Unassembled WGS sequence"/>
</dbReference>
<reference evidence="2 3" key="1">
    <citation type="submission" date="2018-08" db="EMBL/GenBank/DDBJ databases">
        <title>Aphanomyces genome sequencing and annotation.</title>
        <authorList>
            <person name="Minardi D."/>
            <person name="Oidtmann B."/>
            <person name="Van Der Giezen M."/>
            <person name="Studholme D.J."/>
        </authorList>
    </citation>
    <scope>NUCLEOTIDE SEQUENCE [LARGE SCALE GENOMIC DNA]</scope>
    <source>
        <strain evidence="2 3">NJM0002</strain>
    </source>
</reference>
<name>A0A418APN5_9STRA</name>
<feature type="transmembrane region" description="Helical" evidence="1">
    <location>
        <begin position="1215"/>
        <end position="1234"/>
    </location>
</feature>
<dbReference type="PANTHER" id="PTHR34496:SF6">
    <property type="entry name" value="GLYCOSYLTRANSFERASE 2-LIKE DOMAIN-CONTAINING PROTEIN"/>
    <property type="match status" value="1"/>
</dbReference>
<dbReference type="AlphaFoldDB" id="A0A418APN5"/>
<gene>
    <name evidence="2" type="ORF">DYB32_007268</name>
</gene>
<dbReference type="VEuPathDB" id="FungiDB:H310_04246"/>
<evidence type="ECO:0000313" key="2">
    <source>
        <dbReference type="EMBL" id="RHY26802.1"/>
    </source>
</evidence>
<dbReference type="Gene3D" id="3.40.50.1820">
    <property type="entry name" value="alpha/beta hydrolase"/>
    <property type="match status" value="1"/>
</dbReference>